<dbReference type="CDD" id="cd12919">
    <property type="entry name" value="VKOR_2"/>
    <property type="match status" value="1"/>
</dbReference>
<feature type="transmembrane region" description="Helical" evidence="10">
    <location>
        <begin position="463"/>
        <end position="481"/>
    </location>
</feature>
<evidence type="ECO:0000256" key="4">
    <source>
        <dbReference type="ARBA" id="ARBA00022719"/>
    </source>
</evidence>
<evidence type="ECO:0000256" key="5">
    <source>
        <dbReference type="ARBA" id="ARBA00022989"/>
    </source>
</evidence>
<feature type="domain" description="SPW repeat-containing integral membrane" evidence="12">
    <location>
        <begin position="386"/>
        <end position="478"/>
    </location>
</feature>
<dbReference type="Gene3D" id="3.40.50.720">
    <property type="entry name" value="NAD(P)-binding Rossmann-like Domain"/>
    <property type="match status" value="1"/>
</dbReference>
<dbReference type="InterPro" id="IPR005530">
    <property type="entry name" value="SPW"/>
</dbReference>
<evidence type="ECO:0000259" key="11">
    <source>
        <dbReference type="Pfam" id="PF01370"/>
    </source>
</evidence>
<comment type="caution">
    <text evidence="14">The sequence shown here is derived from an EMBL/GenBank/DDBJ whole genome shotgun (WGS) entry which is preliminary data.</text>
</comment>
<reference evidence="14" key="1">
    <citation type="journal article" date="2015" name="Nature">
        <title>Complex archaea that bridge the gap between prokaryotes and eukaryotes.</title>
        <authorList>
            <person name="Spang A."/>
            <person name="Saw J.H."/>
            <person name="Jorgensen S.L."/>
            <person name="Zaremba-Niedzwiedzka K."/>
            <person name="Martijn J."/>
            <person name="Lind A.E."/>
            <person name="van Eijk R."/>
            <person name="Schleper C."/>
            <person name="Guy L."/>
            <person name="Ettema T.J."/>
        </authorList>
    </citation>
    <scope>NUCLEOTIDE SEQUENCE</scope>
</reference>
<dbReference type="SUPFAM" id="SSF51735">
    <property type="entry name" value="NAD(P)-binding Rossmann-fold domains"/>
    <property type="match status" value="1"/>
</dbReference>
<dbReference type="PANTHER" id="PTHR43245">
    <property type="entry name" value="BIFUNCTIONAL POLYMYXIN RESISTANCE PROTEIN ARNA"/>
    <property type="match status" value="1"/>
</dbReference>
<dbReference type="InterPro" id="IPR050177">
    <property type="entry name" value="Lipid_A_modif_metabolic_enz"/>
</dbReference>
<keyword evidence="8" id="KW-1015">Disulfide bond</keyword>
<evidence type="ECO:0000256" key="7">
    <source>
        <dbReference type="ARBA" id="ARBA00023136"/>
    </source>
</evidence>
<feature type="transmembrane region" description="Helical" evidence="10">
    <location>
        <begin position="604"/>
        <end position="628"/>
    </location>
</feature>
<dbReference type="Gene3D" id="1.20.1440.130">
    <property type="entry name" value="VKOR domain"/>
    <property type="match status" value="1"/>
</dbReference>
<evidence type="ECO:0000259" key="13">
    <source>
        <dbReference type="Pfam" id="PF07884"/>
    </source>
</evidence>
<keyword evidence="9" id="KW-0676">Redox-active center</keyword>
<dbReference type="Pfam" id="PF03779">
    <property type="entry name" value="SPW"/>
    <property type="match status" value="1"/>
</dbReference>
<evidence type="ECO:0000256" key="10">
    <source>
        <dbReference type="SAM" id="Phobius"/>
    </source>
</evidence>
<organism evidence="14">
    <name type="scientific">marine sediment metagenome</name>
    <dbReference type="NCBI Taxonomy" id="412755"/>
    <lineage>
        <taxon>unclassified sequences</taxon>
        <taxon>metagenomes</taxon>
        <taxon>ecological metagenomes</taxon>
    </lineage>
</organism>
<sequence length="822" mass="89850">MNIKPLVLITGSNGNIGTALRRKLKSDYDVVGIDVDDGKHTDIVADLTSTDSMTLAFRDLADRHGKKIAAVIHLAAYFDFTGVKSPLYDKVNVEGTRNLLSALTDFNVERFIYSGTMLVHQAGSPGERVNESTPIAPKWAYPESKAETEAVIRENSGDMPFTLLHLAGLYDDNTAVPTLAHQIARIYERDMKAHLHSGDQDAGQSFIHLDDMLDLFKRCIDRRNDLPADATVLAGEPDVMSYRQLQDELGRLIHGAEVWRTLSLPEPIAKAGAWMEEKSEPVVPDAIDHGEKPFIRPFLIDLASDHYALDITQAKHLLGWEPSHSIGKKLEIMVKNLKKDPVAWYRNNGIRPPDWLVNAEEKTDKPEVMRQRHETWYRDEHARNIWGALFNIALGFWLIASIPRLGYESQAMAVSDIVSGIAIVILASLSLSWRLPLARWATAAVGLWVMTAPLVFWSPSAAVYLNGSVVGFLVVALSVALRPAPGLSPLAVMTGPTVPPGWKYSPSSWLQRLPIIILAFIGFFISAYMAAYQLGHVDTIWEPFFAGALPGDGKNGTGEIITSSISEAWPVPDAGAGAMVYLLEILVGVIGSSQRWRTMPWLTILFGILIVPLGAVSITFIIIQPILLDTWCTLCLMAAAAMLLQIPFSVDELVATGQFLLRRKREGHSVLRAFIFGDTDEGKKGRQDDAVDDFQRSPIAIIKDMFTGGVRLCYGLIACIAVGALLMLTRLLLGAQGGMADAHHLIGALIMTVSVTALAEVARPLRFLNLFLALGLIVCALVLEGSLLVTIATLVAGVIVMAASIPRGPVNGVYGSWSRLIV</sequence>
<feature type="transmembrane region" description="Helical" evidence="10">
    <location>
        <begin position="513"/>
        <end position="534"/>
    </location>
</feature>
<name>A0A0F9Z3U7_9ZZZZ</name>
<dbReference type="EMBL" id="LAZR01000002">
    <property type="protein sequence ID" value="KKO11809.1"/>
    <property type="molecule type" value="Genomic_DNA"/>
</dbReference>
<evidence type="ECO:0000256" key="3">
    <source>
        <dbReference type="ARBA" id="ARBA00022692"/>
    </source>
</evidence>
<proteinExistence type="inferred from homology"/>
<dbReference type="GO" id="GO:0048038">
    <property type="term" value="F:quinone binding"/>
    <property type="evidence" value="ECO:0007669"/>
    <property type="project" value="UniProtKB-KW"/>
</dbReference>
<feature type="transmembrane region" description="Helical" evidence="10">
    <location>
        <begin position="712"/>
        <end position="733"/>
    </location>
</feature>
<dbReference type="AlphaFoldDB" id="A0A0F9Z3U7"/>
<protein>
    <recommendedName>
        <fullName evidence="15">DNA polymerase III subunit epsilon</fullName>
    </recommendedName>
</protein>
<dbReference type="GO" id="GO:0016020">
    <property type="term" value="C:membrane"/>
    <property type="evidence" value="ECO:0007669"/>
    <property type="project" value="UniProtKB-SubCell"/>
</dbReference>
<comment type="subcellular location">
    <subcellularLocation>
        <location evidence="1">Membrane</location>
        <topology evidence="1">Multi-pass membrane protein</topology>
    </subcellularLocation>
</comment>
<keyword evidence="6" id="KW-0560">Oxidoreductase</keyword>
<evidence type="ECO:0000259" key="12">
    <source>
        <dbReference type="Pfam" id="PF03779"/>
    </source>
</evidence>
<gene>
    <name evidence="14" type="ORF">LCGC14_0013130</name>
</gene>
<feature type="domain" description="Vitamin K epoxide reductase" evidence="13">
    <location>
        <begin position="514"/>
        <end position="649"/>
    </location>
</feature>
<keyword evidence="7 10" id="KW-0472">Membrane</keyword>
<dbReference type="Pfam" id="PF01370">
    <property type="entry name" value="Epimerase"/>
    <property type="match status" value="1"/>
</dbReference>
<dbReference type="InterPro" id="IPR001509">
    <property type="entry name" value="Epimerase_deHydtase"/>
</dbReference>
<evidence type="ECO:0000256" key="1">
    <source>
        <dbReference type="ARBA" id="ARBA00004141"/>
    </source>
</evidence>
<dbReference type="GO" id="GO:0016491">
    <property type="term" value="F:oxidoreductase activity"/>
    <property type="evidence" value="ECO:0007669"/>
    <property type="project" value="UniProtKB-KW"/>
</dbReference>
<keyword evidence="4" id="KW-0874">Quinone</keyword>
<feature type="transmembrane region" description="Helical" evidence="10">
    <location>
        <begin position="411"/>
        <end position="433"/>
    </location>
</feature>
<feature type="transmembrane region" description="Helical" evidence="10">
    <location>
        <begin position="745"/>
        <end position="763"/>
    </location>
</feature>
<dbReference type="Pfam" id="PF07884">
    <property type="entry name" value="VKOR"/>
    <property type="match status" value="1"/>
</dbReference>
<evidence type="ECO:0000256" key="9">
    <source>
        <dbReference type="ARBA" id="ARBA00023284"/>
    </source>
</evidence>
<evidence type="ECO:0008006" key="15">
    <source>
        <dbReference type="Google" id="ProtNLM"/>
    </source>
</evidence>
<feature type="transmembrane region" description="Helical" evidence="10">
    <location>
        <begin position="385"/>
        <end position="405"/>
    </location>
</feature>
<evidence type="ECO:0000256" key="8">
    <source>
        <dbReference type="ARBA" id="ARBA00023157"/>
    </source>
</evidence>
<comment type="similarity">
    <text evidence="2">Belongs to the VKOR family.</text>
</comment>
<dbReference type="InterPro" id="IPR036291">
    <property type="entry name" value="NAD(P)-bd_dom_sf"/>
</dbReference>
<evidence type="ECO:0000256" key="6">
    <source>
        <dbReference type="ARBA" id="ARBA00023002"/>
    </source>
</evidence>
<feature type="transmembrane region" description="Helical" evidence="10">
    <location>
        <begin position="634"/>
        <end position="655"/>
    </location>
</feature>
<dbReference type="InterPro" id="IPR038354">
    <property type="entry name" value="VKOR_sf"/>
</dbReference>
<evidence type="ECO:0000313" key="14">
    <source>
        <dbReference type="EMBL" id="KKO11809.1"/>
    </source>
</evidence>
<evidence type="ECO:0000256" key="2">
    <source>
        <dbReference type="ARBA" id="ARBA00006214"/>
    </source>
</evidence>
<keyword evidence="5 10" id="KW-1133">Transmembrane helix</keyword>
<dbReference type="InterPro" id="IPR012932">
    <property type="entry name" value="VKOR"/>
</dbReference>
<feature type="transmembrane region" description="Helical" evidence="10">
    <location>
        <begin position="770"/>
        <end position="803"/>
    </location>
</feature>
<keyword evidence="3 10" id="KW-0812">Transmembrane</keyword>
<accession>A0A0F9Z3U7</accession>
<feature type="domain" description="NAD-dependent epimerase/dehydratase" evidence="11">
    <location>
        <begin position="7"/>
        <end position="225"/>
    </location>
</feature>